<keyword evidence="5" id="KW-1185">Reference proteome</keyword>
<dbReference type="InterPro" id="IPR009097">
    <property type="entry name" value="Cyclic_Pdiesterase"/>
</dbReference>
<feature type="short sequence motif" description="HXTX 2" evidence="2">
    <location>
        <begin position="128"/>
        <end position="131"/>
    </location>
</feature>
<dbReference type="Proteomes" id="UP001595955">
    <property type="component" value="Unassembled WGS sequence"/>
</dbReference>
<comment type="catalytic activity">
    <reaction evidence="2">
        <text>a 3'-end 2',3'-cyclophospho-ribonucleotide-RNA + H2O = a 3'-end 2'-phospho-ribonucleotide-RNA + H(+)</text>
        <dbReference type="Rhea" id="RHEA:11828"/>
        <dbReference type="Rhea" id="RHEA-COMP:10464"/>
        <dbReference type="Rhea" id="RHEA-COMP:17353"/>
        <dbReference type="ChEBI" id="CHEBI:15377"/>
        <dbReference type="ChEBI" id="CHEBI:15378"/>
        <dbReference type="ChEBI" id="CHEBI:83064"/>
        <dbReference type="ChEBI" id="CHEBI:173113"/>
        <dbReference type="EC" id="3.1.4.58"/>
    </reaction>
</comment>
<dbReference type="EC" id="3.1.4.58" evidence="2"/>
<dbReference type="InterPro" id="IPR014051">
    <property type="entry name" value="Phosphoesterase_HXTX"/>
</dbReference>
<sequence length="193" mass="19786">MRLFAAVRPPERVLAHLAAATEAVRGPQAGPPALRWTPPEQQHITLAFYGEVPDGAAEDLAAGLADVVAAAPAPTLQLVGAGAFSGRTLWAGVRAADPAGLVDLMAAVDALGDAVGAPHEPRDRRRAHLTLARVGTRSRRGVDLAGIVHALSVYAGPEWTAGHVELVASQLGKGRGGGPLHDVLAALPFAPGR</sequence>
<evidence type="ECO:0000313" key="4">
    <source>
        <dbReference type="EMBL" id="MFC4556407.1"/>
    </source>
</evidence>
<reference evidence="5" key="1">
    <citation type="journal article" date="2019" name="Int. J. Syst. Evol. Microbiol.">
        <title>The Global Catalogue of Microorganisms (GCM) 10K type strain sequencing project: providing services to taxonomists for standard genome sequencing and annotation.</title>
        <authorList>
            <consortium name="The Broad Institute Genomics Platform"/>
            <consortium name="The Broad Institute Genome Sequencing Center for Infectious Disease"/>
            <person name="Wu L."/>
            <person name="Ma J."/>
        </authorList>
    </citation>
    <scope>NUCLEOTIDE SEQUENCE [LARGE SCALE GENOMIC DNA]</scope>
    <source>
        <strain evidence="5">JCM 3369</strain>
    </source>
</reference>
<proteinExistence type="inferred from homology"/>
<comment type="similarity">
    <text evidence="2">Belongs to the 2H phosphoesterase superfamily. ThpR family.</text>
</comment>
<evidence type="ECO:0000256" key="2">
    <source>
        <dbReference type="HAMAP-Rule" id="MF_01940"/>
    </source>
</evidence>
<dbReference type="Gene3D" id="3.90.1140.10">
    <property type="entry name" value="Cyclic phosphodiesterase"/>
    <property type="match status" value="1"/>
</dbReference>
<accession>A0ABV9DDF6</accession>
<protein>
    <recommendedName>
        <fullName evidence="2">RNA 2',3'-cyclic phosphodiesterase</fullName>
        <shortName evidence="2">RNA 2',3'-CPDase</shortName>
        <ecNumber evidence="2">3.1.4.58</ecNumber>
    </recommendedName>
</protein>
<dbReference type="EMBL" id="JBHSGF010000011">
    <property type="protein sequence ID" value="MFC4556407.1"/>
    <property type="molecule type" value="Genomic_DNA"/>
</dbReference>
<dbReference type="RefSeq" id="WP_122824448.1">
    <property type="nucleotide sequence ID" value="NZ_CP033325.1"/>
</dbReference>
<evidence type="ECO:0000259" key="3">
    <source>
        <dbReference type="Pfam" id="PF02834"/>
    </source>
</evidence>
<comment type="caution">
    <text evidence="4">The sequence shown here is derived from an EMBL/GenBank/DDBJ whole genome shotgun (WGS) entry which is preliminary data.</text>
</comment>
<comment type="function">
    <text evidence="2">Hydrolyzes RNA 2',3'-cyclic phosphodiester to an RNA 2'-phosphomonoester.</text>
</comment>
<organism evidence="4 5">
    <name type="scientific">Georgenia faecalis</name>
    <dbReference type="NCBI Taxonomy" id="2483799"/>
    <lineage>
        <taxon>Bacteria</taxon>
        <taxon>Bacillati</taxon>
        <taxon>Actinomycetota</taxon>
        <taxon>Actinomycetes</taxon>
        <taxon>Micrococcales</taxon>
        <taxon>Bogoriellaceae</taxon>
        <taxon>Georgenia</taxon>
    </lineage>
</organism>
<gene>
    <name evidence="4" type="primary">thpR</name>
    <name evidence="4" type="ORF">ACFO3F_14225</name>
</gene>
<dbReference type="Pfam" id="PF02834">
    <property type="entry name" value="LigT_PEase"/>
    <property type="match status" value="1"/>
</dbReference>
<feature type="active site" description="Proton donor" evidence="2">
    <location>
        <position position="43"/>
    </location>
</feature>
<dbReference type="PANTHER" id="PTHR35561:SF1">
    <property type="entry name" value="RNA 2',3'-CYCLIC PHOSPHODIESTERASE"/>
    <property type="match status" value="1"/>
</dbReference>
<dbReference type="InterPro" id="IPR004175">
    <property type="entry name" value="RNA_CPDase"/>
</dbReference>
<feature type="domain" description="Phosphoesterase HXTX" evidence="3">
    <location>
        <begin position="9"/>
        <end position="87"/>
    </location>
</feature>
<dbReference type="PANTHER" id="PTHR35561">
    <property type="entry name" value="RNA 2',3'-CYCLIC PHOSPHODIESTERASE"/>
    <property type="match status" value="1"/>
</dbReference>
<dbReference type="HAMAP" id="MF_01940">
    <property type="entry name" value="RNA_CPDase"/>
    <property type="match status" value="1"/>
</dbReference>
<evidence type="ECO:0000256" key="1">
    <source>
        <dbReference type="ARBA" id="ARBA00022801"/>
    </source>
</evidence>
<name>A0ABV9DDF6_9MICO</name>
<dbReference type="SUPFAM" id="SSF55144">
    <property type="entry name" value="LigT-like"/>
    <property type="match status" value="1"/>
</dbReference>
<keyword evidence="1 2" id="KW-0378">Hydrolase</keyword>
<feature type="active site" description="Proton acceptor" evidence="2">
    <location>
        <position position="128"/>
    </location>
</feature>
<evidence type="ECO:0000313" key="5">
    <source>
        <dbReference type="Proteomes" id="UP001595955"/>
    </source>
</evidence>
<dbReference type="NCBIfam" id="TIGR02258">
    <property type="entry name" value="2_5_ligase"/>
    <property type="match status" value="1"/>
</dbReference>
<feature type="short sequence motif" description="HXTX 1" evidence="2">
    <location>
        <begin position="43"/>
        <end position="46"/>
    </location>
</feature>